<dbReference type="InterPro" id="IPR028889">
    <property type="entry name" value="USP"/>
</dbReference>
<dbReference type="PROSITE" id="PS00973">
    <property type="entry name" value="USP_2"/>
    <property type="match status" value="1"/>
</dbReference>
<dbReference type="InterPro" id="IPR050164">
    <property type="entry name" value="Peptidase_C19"/>
</dbReference>
<dbReference type="GO" id="GO:0005634">
    <property type="term" value="C:nucleus"/>
    <property type="evidence" value="ECO:0007669"/>
    <property type="project" value="TreeGrafter"/>
</dbReference>
<dbReference type="SUPFAM" id="SSF54001">
    <property type="entry name" value="Cysteine proteinases"/>
    <property type="match status" value="1"/>
</dbReference>
<dbReference type="PANTHER" id="PTHR24006">
    <property type="entry name" value="UBIQUITIN CARBOXYL-TERMINAL HYDROLASE"/>
    <property type="match status" value="1"/>
</dbReference>
<dbReference type="InterPro" id="IPR018200">
    <property type="entry name" value="USP_CS"/>
</dbReference>
<evidence type="ECO:0000313" key="2">
    <source>
        <dbReference type="EMBL" id="QHT05273.1"/>
    </source>
</evidence>
<dbReference type="PANTHER" id="PTHR24006:SF937">
    <property type="entry name" value="UBIQUITIN CARBOXYL-TERMINAL HYDROLASE"/>
    <property type="match status" value="1"/>
</dbReference>
<dbReference type="GO" id="GO:0005829">
    <property type="term" value="C:cytosol"/>
    <property type="evidence" value="ECO:0007669"/>
    <property type="project" value="TreeGrafter"/>
</dbReference>
<protein>
    <recommendedName>
        <fullName evidence="1">USP domain-containing protein</fullName>
    </recommendedName>
</protein>
<dbReference type="EMBL" id="MN739452">
    <property type="protein sequence ID" value="QHT05273.1"/>
    <property type="molecule type" value="Genomic_DNA"/>
</dbReference>
<dbReference type="InterPro" id="IPR001394">
    <property type="entry name" value="Peptidase_C19_UCH"/>
</dbReference>
<organism evidence="2">
    <name type="scientific">viral metagenome</name>
    <dbReference type="NCBI Taxonomy" id="1070528"/>
    <lineage>
        <taxon>unclassified sequences</taxon>
        <taxon>metagenomes</taxon>
        <taxon>organismal metagenomes</taxon>
    </lineage>
</organism>
<sequence>MEKSPKGIVNLGNTCYINACIQIFSHISKFTDIIENTKISNLTCVECMLWKNIKEIVSIMKNGNSEEIIHPNGLIRSIDHVSKHNKQLFLSNHEPEDIGEFILFFLESLHKCILREIDITIAGNAENTLDDLAIEVYKKTKESVEKNYSELYMLFHGTQLSQITSLDGKTVHSLNVEGFYILDLPIPNNISADSTIYDCIDKYITPEILDGDNQWLNEKTNQLESVRKFFSFWSFPEVLIISLKRIDFIGNKNSINIQYPLELDLRKYVVGYKKEDNIYNLVGICCHLGNHSKGHYISFVKKEEKWYFCNDETIQNVDDIKHLQTGFAYCLFYTKKNNTI</sequence>
<dbReference type="PROSITE" id="PS50235">
    <property type="entry name" value="USP_3"/>
    <property type="match status" value="1"/>
</dbReference>
<dbReference type="PROSITE" id="PS00972">
    <property type="entry name" value="USP_1"/>
    <property type="match status" value="1"/>
</dbReference>
<reference evidence="2" key="1">
    <citation type="journal article" date="2020" name="Nature">
        <title>Giant virus diversity and host interactions through global metagenomics.</title>
        <authorList>
            <person name="Schulz F."/>
            <person name="Roux S."/>
            <person name="Paez-Espino D."/>
            <person name="Jungbluth S."/>
            <person name="Walsh D.A."/>
            <person name="Denef V.J."/>
            <person name="McMahon K.D."/>
            <person name="Konstantinidis K.T."/>
            <person name="Eloe-Fadrosh E.A."/>
            <person name="Kyrpides N.C."/>
            <person name="Woyke T."/>
        </authorList>
    </citation>
    <scope>NUCLEOTIDE SEQUENCE</scope>
    <source>
        <strain evidence="2">GVMAG-M-3300021375-17</strain>
    </source>
</reference>
<evidence type="ECO:0000259" key="1">
    <source>
        <dbReference type="PROSITE" id="PS50235"/>
    </source>
</evidence>
<dbReference type="GO" id="GO:0016579">
    <property type="term" value="P:protein deubiquitination"/>
    <property type="evidence" value="ECO:0007669"/>
    <property type="project" value="InterPro"/>
</dbReference>
<accession>A0A6C0CLW0</accession>
<dbReference type="InterPro" id="IPR038765">
    <property type="entry name" value="Papain-like_cys_pep_sf"/>
</dbReference>
<dbReference type="Gene3D" id="3.90.70.10">
    <property type="entry name" value="Cysteine proteinases"/>
    <property type="match status" value="1"/>
</dbReference>
<feature type="domain" description="USP" evidence="1">
    <location>
        <begin position="6"/>
        <end position="336"/>
    </location>
</feature>
<dbReference type="Pfam" id="PF00443">
    <property type="entry name" value="UCH"/>
    <property type="match status" value="1"/>
</dbReference>
<name>A0A6C0CLW0_9ZZZZ</name>
<dbReference type="AlphaFoldDB" id="A0A6C0CLW0"/>
<dbReference type="GO" id="GO:0004843">
    <property type="term" value="F:cysteine-type deubiquitinase activity"/>
    <property type="evidence" value="ECO:0007669"/>
    <property type="project" value="InterPro"/>
</dbReference>
<dbReference type="CDD" id="cd02257">
    <property type="entry name" value="Peptidase_C19"/>
    <property type="match status" value="1"/>
</dbReference>
<proteinExistence type="predicted"/>